<dbReference type="InterPro" id="IPR045864">
    <property type="entry name" value="aa-tRNA-synth_II/BPL/LPL"/>
</dbReference>
<keyword evidence="10 15" id="KW-0460">Magnesium</keyword>
<feature type="domain" description="TRNA-binding" evidence="17">
    <location>
        <begin position="41"/>
        <end position="150"/>
    </location>
</feature>
<proteinExistence type="inferred from homology"/>
<dbReference type="SUPFAM" id="SSF55681">
    <property type="entry name" value="Class II aaRS and biotin synthetases"/>
    <property type="match status" value="1"/>
</dbReference>
<dbReference type="SUPFAM" id="SSF46955">
    <property type="entry name" value="Putative DNA-binding domain"/>
    <property type="match status" value="1"/>
</dbReference>
<comment type="cofactor">
    <cofactor evidence="15">
        <name>Mg(2+)</name>
        <dbReference type="ChEBI" id="CHEBI:18420"/>
    </cofactor>
    <text evidence="15">Binds 2 magnesium ions per tetramer.</text>
</comment>
<dbReference type="Proteomes" id="UP000178930">
    <property type="component" value="Unassembled WGS sequence"/>
</dbReference>
<keyword evidence="13 15" id="KW-0030">Aminoacyl-tRNA synthetase</keyword>
<dbReference type="SMART" id="SM00896">
    <property type="entry name" value="FDX-ACB"/>
    <property type="match status" value="1"/>
</dbReference>
<dbReference type="GO" id="GO:0005524">
    <property type="term" value="F:ATP binding"/>
    <property type="evidence" value="ECO:0007669"/>
    <property type="project" value="UniProtKB-UniRule"/>
</dbReference>
<dbReference type="AlphaFoldDB" id="A0A1G1XXK9"/>
<dbReference type="Pfam" id="PF03147">
    <property type="entry name" value="FDX-ACB"/>
    <property type="match status" value="1"/>
</dbReference>
<sequence>MNLKISYNWLREYFKTNQSVTDFAKEFSLKSQSVEKIKLIGQGLGGVVVGKILEIEKHPNADRLSLAKVDIGRRKPLELIFGQMAKVVVGDQLPVAVAPVKLPTGIEVQAANIHGVNSEGMFCLNSELGLSDRDEVMFFDASVAPGTSIVDALKLNDYLLEIEVTSNRPDAMSVVGLAREAAAVFGKKFLYREPKPSLVIPAKAGIQAAGSPIRSGMTKNKQNLLLKVEVKEPKLCPRYQAMVMTNVKVGPSPLWLQMRLILAGLRPINNLVDITNYVLLELGQPLHVFDYDKLNGQKIIVRPAKNGEKIMALDGKNYDLNENNLIIADQQNPVAIAGVMGGEFSATTAETKTIVFESANFQPLTVRKTTRAINLRSESSDLFEKGLSTFSTKLAILRAVELTQKLADGEVASSLIDLGAKAALPTKINFDLANVKQYLALEIPEDKIRKILESLGFKVKGKKILNLEVPWWRANDITAQHDIIEEIARIYGYDELPRTLPSGELPGLVEDSSFAWESLAKNLLVGWGFTEVYNYSMVSAQLLTDLDFPVKKAVRIANPLNEEMAYLRLTLLPQILVNIKINQKNFSRLKIFELSHVYLTENNKLPKELLRLTAAVGGGKDNFLAVKGIAELLLEKFGINNYQFKITDENCPIWEKGKGLDVYQENNFLGQFGLIRSDVLEKFDLDFPVACLDFDFTTLVKLANKQKIYVPMPEFPDVNRDLAIVVDQKITWQEVSELVNQSNPLLEKVEYLSTFVSPALGENKKSLAFRLTFRAPDRTLKVEEVEAVVEKVVSSLEKKFGARLR</sequence>
<evidence type="ECO:0000256" key="2">
    <source>
        <dbReference type="ARBA" id="ARBA00008653"/>
    </source>
</evidence>
<dbReference type="SMART" id="SM00873">
    <property type="entry name" value="B3_4"/>
    <property type="match status" value="1"/>
</dbReference>
<dbReference type="HAMAP" id="MF_00283">
    <property type="entry name" value="Phe_tRNA_synth_beta1"/>
    <property type="match status" value="1"/>
</dbReference>
<dbReference type="STRING" id="1797532.A2729_02790"/>
<keyword evidence="12 15" id="KW-0648">Protein biosynthesis</keyword>
<keyword evidence="6 15" id="KW-0436">Ligase</keyword>
<evidence type="ECO:0000256" key="8">
    <source>
        <dbReference type="ARBA" id="ARBA00022741"/>
    </source>
</evidence>
<dbReference type="InterPro" id="IPR033714">
    <property type="entry name" value="tRNA_bind_bactPheRS"/>
</dbReference>
<evidence type="ECO:0000259" key="19">
    <source>
        <dbReference type="PROSITE" id="PS51483"/>
    </source>
</evidence>
<accession>A0A1G1XXK9</accession>
<dbReference type="SUPFAM" id="SSF50249">
    <property type="entry name" value="Nucleic acid-binding proteins"/>
    <property type="match status" value="1"/>
</dbReference>
<dbReference type="InterPro" id="IPR005121">
    <property type="entry name" value="Fdx_antiC-bd"/>
</dbReference>
<evidence type="ECO:0000259" key="17">
    <source>
        <dbReference type="PROSITE" id="PS50886"/>
    </source>
</evidence>
<dbReference type="PROSITE" id="PS51483">
    <property type="entry name" value="B5"/>
    <property type="match status" value="1"/>
</dbReference>
<keyword evidence="8 15" id="KW-0547">Nucleotide-binding</keyword>
<dbReference type="InterPro" id="IPR020825">
    <property type="entry name" value="Phe-tRNA_synthase-like_B3/B4"/>
</dbReference>
<dbReference type="InterPro" id="IPR045060">
    <property type="entry name" value="Phe-tRNA-ligase_IIc_bsu"/>
</dbReference>
<dbReference type="SMART" id="SM00874">
    <property type="entry name" value="B5"/>
    <property type="match status" value="1"/>
</dbReference>
<evidence type="ECO:0000256" key="1">
    <source>
        <dbReference type="ARBA" id="ARBA00004496"/>
    </source>
</evidence>
<dbReference type="Pfam" id="PF17759">
    <property type="entry name" value="tRNA_synthFbeta"/>
    <property type="match status" value="1"/>
</dbReference>
<dbReference type="Pfam" id="PF01588">
    <property type="entry name" value="tRNA_bind"/>
    <property type="match status" value="1"/>
</dbReference>
<evidence type="ECO:0000256" key="16">
    <source>
        <dbReference type="PROSITE-ProRule" id="PRU00209"/>
    </source>
</evidence>
<evidence type="ECO:0000259" key="18">
    <source>
        <dbReference type="PROSITE" id="PS51447"/>
    </source>
</evidence>
<dbReference type="CDD" id="cd02796">
    <property type="entry name" value="tRNA_bind_bactPheRS"/>
    <property type="match status" value="1"/>
</dbReference>
<dbReference type="Gene3D" id="3.50.40.10">
    <property type="entry name" value="Phenylalanyl-trna Synthetase, Chain B, domain 3"/>
    <property type="match status" value="1"/>
</dbReference>
<dbReference type="GO" id="GO:0006432">
    <property type="term" value="P:phenylalanyl-tRNA aminoacylation"/>
    <property type="evidence" value="ECO:0007669"/>
    <property type="project" value="UniProtKB-UniRule"/>
</dbReference>
<protein>
    <recommendedName>
        <fullName evidence="15">Phenylalanine--tRNA ligase beta subunit</fullName>
        <ecNumber evidence="15">6.1.1.20</ecNumber>
    </recommendedName>
    <alternativeName>
        <fullName evidence="15">Phenylalanyl-tRNA synthetase beta subunit</fullName>
        <shortName evidence="15">PheRS</shortName>
    </alternativeName>
</protein>
<keyword evidence="7 15" id="KW-0479">Metal-binding</keyword>
<evidence type="ECO:0000256" key="13">
    <source>
        <dbReference type="ARBA" id="ARBA00023146"/>
    </source>
</evidence>
<name>A0A1G1XXK9_9BACT</name>
<feature type="domain" description="B5" evidence="19">
    <location>
        <begin position="423"/>
        <end position="498"/>
    </location>
</feature>
<comment type="caution">
    <text evidence="20">The sequence shown here is derived from an EMBL/GenBank/DDBJ whole genome shotgun (WGS) entry which is preliminary data.</text>
</comment>
<dbReference type="GO" id="GO:0000049">
    <property type="term" value="F:tRNA binding"/>
    <property type="evidence" value="ECO:0007669"/>
    <property type="project" value="UniProtKB-UniRule"/>
</dbReference>
<dbReference type="Gene3D" id="3.30.70.380">
    <property type="entry name" value="Ferrodoxin-fold anticodon-binding domain"/>
    <property type="match status" value="1"/>
</dbReference>
<comment type="subcellular location">
    <subcellularLocation>
        <location evidence="1 15">Cytoplasm</location>
    </subcellularLocation>
</comment>
<evidence type="ECO:0000313" key="20">
    <source>
        <dbReference type="EMBL" id="OGY44788.1"/>
    </source>
</evidence>
<keyword evidence="9 15" id="KW-0067">ATP-binding</keyword>
<keyword evidence="5 16" id="KW-0820">tRNA-binding</keyword>
<feature type="domain" description="FDX-ACB" evidence="18">
    <location>
        <begin position="713"/>
        <end position="805"/>
    </location>
</feature>
<keyword evidence="4 15" id="KW-0963">Cytoplasm</keyword>
<dbReference type="NCBIfam" id="TIGR00472">
    <property type="entry name" value="pheT_bact"/>
    <property type="match status" value="1"/>
</dbReference>
<evidence type="ECO:0000256" key="11">
    <source>
        <dbReference type="ARBA" id="ARBA00022884"/>
    </source>
</evidence>
<dbReference type="EMBL" id="MHIB01000012">
    <property type="protein sequence ID" value="OGY44788.1"/>
    <property type="molecule type" value="Genomic_DNA"/>
</dbReference>
<evidence type="ECO:0000256" key="5">
    <source>
        <dbReference type="ARBA" id="ARBA00022555"/>
    </source>
</evidence>
<dbReference type="PANTHER" id="PTHR10947">
    <property type="entry name" value="PHENYLALANYL-TRNA SYNTHETASE BETA CHAIN AND LEUCINE-RICH REPEAT-CONTAINING PROTEIN 47"/>
    <property type="match status" value="1"/>
</dbReference>
<dbReference type="GO" id="GO:0004826">
    <property type="term" value="F:phenylalanine-tRNA ligase activity"/>
    <property type="evidence" value="ECO:0007669"/>
    <property type="project" value="UniProtKB-UniRule"/>
</dbReference>
<dbReference type="InterPro" id="IPR036690">
    <property type="entry name" value="Fdx_antiC-bd_sf"/>
</dbReference>
<dbReference type="Gene3D" id="3.30.930.10">
    <property type="entry name" value="Bira Bifunctional Protein, Domain 2"/>
    <property type="match status" value="1"/>
</dbReference>
<dbReference type="PROSITE" id="PS51447">
    <property type="entry name" value="FDX_ACB"/>
    <property type="match status" value="1"/>
</dbReference>
<dbReference type="Gene3D" id="2.40.50.140">
    <property type="entry name" value="Nucleic acid-binding proteins"/>
    <property type="match status" value="1"/>
</dbReference>
<dbReference type="SUPFAM" id="SSF54991">
    <property type="entry name" value="Anticodon-binding domain of PheRS"/>
    <property type="match status" value="1"/>
</dbReference>
<evidence type="ECO:0000256" key="7">
    <source>
        <dbReference type="ARBA" id="ARBA00022723"/>
    </source>
</evidence>
<dbReference type="SUPFAM" id="SSF56037">
    <property type="entry name" value="PheT/TilS domain"/>
    <property type="match status" value="1"/>
</dbReference>
<dbReference type="Pfam" id="PF03483">
    <property type="entry name" value="B3_4"/>
    <property type="match status" value="1"/>
</dbReference>
<dbReference type="InterPro" id="IPR004532">
    <property type="entry name" value="Phe-tRNA-ligase_IIc_bsu_bact"/>
</dbReference>
<dbReference type="InterPro" id="IPR009061">
    <property type="entry name" value="DNA-bd_dom_put_sf"/>
</dbReference>
<evidence type="ECO:0000256" key="12">
    <source>
        <dbReference type="ARBA" id="ARBA00022917"/>
    </source>
</evidence>
<dbReference type="Pfam" id="PF03484">
    <property type="entry name" value="B5"/>
    <property type="match status" value="1"/>
</dbReference>
<dbReference type="PANTHER" id="PTHR10947:SF0">
    <property type="entry name" value="PHENYLALANINE--TRNA LIGASE BETA SUBUNIT"/>
    <property type="match status" value="1"/>
</dbReference>
<evidence type="ECO:0000256" key="3">
    <source>
        <dbReference type="ARBA" id="ARBA00011209"/>
    </source>
</evidence>
<feature type="binding site" evidence="15">
    <location>
        <position position="482"/>
    </location>
    <ligand>
        <name>Mg(2+)</name>
        <dbReference type="ChEBI" id="CHEBI:18420"/>
        <note>shared with alpha subunit</note>
    </ligand>
</feature>
<dbReference type="InterPro" id="IPR002547">
    <property type="entry name" value="tRNA-bd_dom"/>
</dbReference>
<dbReference type="EC" id="6.1.1.20" evidence="15"/>
<dbReference type="InterPro" id="IPR041616">
    <property type="entry name" value="PheRS_beta_core"/>
</dbReference>
<dbReference type="CDD" id="cd00769">
    <property type="entry name" value="PheRS_beta_core"/>
    <property type="match status" value="1"/>
</dbReference>
<feature type="binding site" evidence="15">
    <location>
        <position position="476"/>
    </location>
    <ligand>
        <name>Mg(2+)</name>
        <dbReference type="ChEBI" id="CHEBI:18420"/>
        <note>shared with alpha subunit</note>
    </ligand>
</feature>
<dbReference type="GO" id="GO:0000287">
    <property type="term" value="F:magnesium ion binding"/>
    <property type="evidence" value="ECO:0007669"/>
    <property type="project" value="UniProtKB-UniRule"/>
</dbReference>
<gene>
    <name evidence="15" type="primary">pheT</name>
    <name evidence="20" type="ORF">A2729_02790</name>
</gene>
<evidence type="ECO:0000256" key="9">
    <source>
        <dbReference type="ARBA" id="ARBA00022840"/>
    </source>
</evidence>
<comment type="subunit">
    <text evidence="3 15">Tetramer of two alpha and two beta subunits.</text>
</comment>
<evidence type="ECO:0000256" key="6">
    <source>
        <dbReference type="ARBA" id="ARBA00022598"/>
    </source>
</evidence>
<comment type="catalytic activity">
    <reaction evidence="14 15">
        <text>tRNA(Phe) + L-phenylalanine + ATP = L-phenylalanyl-tRNA(Phe) + AMP + diphosphate + H(+)</text>
        <dbReference type="Rhea" id="RHEA:19413"/>
        <dbReference type="Rhea" id="RHEA-COMP:9668"/>
        <dbReference type="Rhea" id="RHEA-COMP:9699"/>
        <dbReference type="ChEBI" id="CHEBI:15378"/>
        <dbReference type="ChEBI" id="CHEBI:30616"/>
        <dbReference type="ChEBI" id="CHEBI:33019"/>
        <dbReference type="ChEBI" id="CHEBI:58095"/>
        <dbReference type="ChEBI" id="CHEBI:78442"/>
        <dbReference type="ChEBI" id="CHEBI:78531"/>
        <dbReference type="ChEBI" id="CHEBI:456215"/>
        <dbReference type="EC" id="6.1.1.20"/>
    </reaction>
</comment>
<feature type="binding site" evidence="15">
    <location>
        <position position="486"/>
    </location>
    <ligand>
        <name>Mg(2+)</name>
        <dbReference type="ChEBI" id="CHEBI:18420"/>
        <note>shared with alpha subunit</note>
    </ligand>
</feature>
<keyword evidence="11 16" id="KW-0694">RNA-binding</keyword>
<dbReference type="PROSITE" id="PS50886">
    <property type="entry name" value="TRBD"/>
    <property type="match status" value="1"/>
</dbReference>
<evidence type="ECO:0000313" key="21">
    <source>
        <dbReference type="Proteomes" id="UP000178930"/>
    </source>
</evidence>
<organism evidence="20 21">
    <name type="scientific">Candidatus Buchananbacteria bacterium RIFCSPHIGHO2_01_FULL_39_14</name>
    <dbReference type="NCBI Taxonomy" id="1797532"/>
    <lineage>
        <taxon>Bacteria</taxon>
        <taxon>Candidatus Buchananiibacteriota</taxon>
    </lineage>
</organism>
<evidence type="ECO:0000256" key="10">
    <source>
        <dbReference type="ARBA" id="ARBA00022842"/>
    </source>
</evidence>
<dbReference type="InterPro" id="IPR005146">
    <property type="entry name" value="B3/B4_tRNA-bd"/>
</dbReference>
<feature type="binding site" evidence="15">
    <location>
        <position position="485"/>
    </location>
    <ligand>
        <name>Mg(2+)</name>
        <dbReference type="ChEBI" id="CHEBI:18420"/>
        <note>shared with alpha subunit</note>
    </ligand>
</feature>
<dbReference type="InterPro" id="IPR005147">
    <property type="entry name" value="tRNA_synthase_B5-dom"/>
</dbReference>
<evidence type="ECO:0000256" key="14">
    <source>
        <dbReference type="ARBA" id="ARBA00049255"/>
    </source>
</evidence>
<dbReference type="GO" id="GO:0009328">
    <property type="term" value="C:phenylalanine-tRNA ligase complex"/>
    <property type="evidence" value="ECO:0007669"/>
    <property type="project" value="TreeGrafter"/>
</dbReference>
<reference evidence="20 21" key="1">
    <citation type="journal article" date="2016" name="Nat. Commun.">
        <title>Thousands of microbial genomes shed light on interconnected biogeochemical processes in an aquifer system.</title>
        <authorList>
            <person name="Anantharaman K."/>
            <person name="Brown C.T."/>
            <person name="Hug L.A."/>
            <person name="Sharon I."/>
            <person name="Castelle C.J."/>
            <person name="Probst A.J."/>
            <person name="Thomas B.C."/>
            <person name="Singh A."/>
            <person name="Wilkins M.J."/>
            <person name="Karaoz U."/>
            <person name="Brodie E.L."/>
            <person name="Williams K.H."/>
            <person name="Hubbard S.S."/>
            <person name="Banfield J.F."/>
        </authorList>
    </citation>
    <scope>NUCLEOTIDE SEQUENCE [LARGE SCALE GENOMIC DNA]</scope>
</reference>
<dbReference type="InterPro" id="IPR012340">
    <property type="entry name" value="NA-bd_OB-fold"/>
</dbReference>
<dbReference type="Gene3D" id="3.30.56.10">
    <property type="match status" value="2"/>
</dbReference>
<comment type="similarity">
    <text evidence="2 15">Belongs to the phenylalanyl-tRNA synthetase beta subunit family. Type 1 subfamily.</text>
</comment>
<evidence type="ECO:0000256" key="4">
    <source>
        <dbReference type="ARBA" id="ARBA00022490"/>
    </source>
</evidence>
<evidence type="ECO:0000256" key="15">
    <source>
        <dbReference type="HAMAP-Rule" id="MF_00283"/>
    </source>
</evidence>